<dbReference type="AlphaFoldDB" id="A0AAV4X3Q2"/>
<protein>
    <submittedName>
        <fullName evidence="1">Uncharacterized protein</fullName>
    </submittedName>
</protein>
<evidence type="ECO:0000313" key="2">
    <source>
        <dbReference type="Proteomes" id="UP001054945"/>
    </source>
</evidence>
<gene>
    <name evidence="1" type="ORF">CEXT_429871</name>
</gene>
<dbReference type="EMBL" id="BPLR01017267">
    <property type="protein sequence ID" value="GIY89886.1"/>
    <property type="molecule type" value="Genomic_DNA"/>
</dbReference>
<accession>A0AAV4X3Q2</accession>
<name>A0AAV4X3Q2_CAEEX</name>
<sequence>MTIFERKSTSRCQEVLKTNTEAHLFKKEFLTEQKEKPKRHQQPDTRPAITYYGCGALDIIKSNCLTCNTPMKNQKQVSTT</sequence>
<organism evidence="1 2">
    <name type="scientific">Caerostris extrusa</name>
    <name type="common">Bark spider</name>
    <name type="synonym">Caerostris bankana</name>
    <dbReference type="NCBI Taxonomy" id="172846"/>
    <lineage>
        <taxon>Eukaryota</taxon>
        <taxon>Metazoa</taxon>
        <taxon>Ecdysozoa</taxon>
        <taxon>Arthropoda</taxon>
        <taxon>Chelicerata</taxon>
        <taxon>Arachnida</taxon>
        <taxon>Araneae</taxon>
        <taxon>Araneomorphae</taxon>
        <taxon>Entelegynae</taxon>
        <taxon>Araneoidea</taxon>
        <taxon>Araneidae</taxon>
        <taxon>Caerostris</taxon>
    </lineage>
</organism>
<proteinExistence type="predicted"/>
<dbReference type="Proteomes" id="UP001054945">
    <property type="component" value="Unassembled WGS sequence"/>
</dbReference>
<reference evidence="1 2" key="1">
    <citation type="submission" date="2021-06" db="EMBL/GenBank/DDBJ databases">
        <title>Caerostris extrusa draft genome.</title>
        <authorList>
            <person name="Kono N."/>
            <person name="Arakawa K."/>
        </authorList>
    </citation>
    <scope>NUCLEOTIDE SEQUENCE [LARGE SCALE GENOMIC DNA]</scope>
</reference>
<evidence type="ECO:0000313" key="1">
    <source>
        <dbReference type="EMBL" id="GIY89886.1"/>
    </source>
</evidence>
<comment type="caution">
    <text evidence="1">The sequence shown here is derived from an EMBL/GenBank/DDBJ whole genome shotgun (WGS) entry which is preliminary data.</text>
</comment>
<keyword evidence="2" id="KW-1185">Reference proteome</keyword>